<keyword evidence="4 10" id="KW-0732">Signal</keyword>
<dbReference type="Pfam" id="PF00332">
    <property type="entry name" value="Glyco_hydro_17"/>
    <property type="match status" value="1"/>
</dbReference>
<evidence type="ECO:0000256" key="2">
    <source>
        <dbReference type="ARBA" id="ARBA00008773"/>
    </source>
</evidence>
<dbReference type="InterPro" id="IPR044965">
    <property type="entry name" value="Glyco_hydro_17_plant"/>
</dbReference>
<evidence type="ECO:0000313" key="12">
    <source>
        <dbReference type="EMBL" id="KAH9322170.1"/>
    </source>
</evidence>
<proteinExistence type="inferred from homology"/>
<feature type="non-terminal residue" evidence="12">
    <location>
        <position position="1"/>
    </location>
</feature>
<comment type="catalytic activity">
    <reaction evidence="1">
        <text>Hydrolysis of (1-&gt;3)-beta-D-glucosidic linkages in (1-&gt;3)-beta-D-glucans.</text>
        <dbReference type="EC" id="3.2.1.39"/>
    </reaction>
</comment>
<evidence type="ECO:0000313" key="13">
    <source>
        <dbReference type="Proteomes" id="UP000824469"/>
    </source>
</evidence>
<evidence type="ECO:0000256" key="3">
    <source>
        <dbReference type="ARBA" id="ARBA00012780"/>
    </source>
</evidence>
<dbReference type="EMBL" id="JAHRHJ020000003">
    <property type="protein sequence ID" value="KAH9322170.1"/>
    <property type="molecule type" value="Genomic_DNA"/>
</dbReference>
<evidence type="ECO:0000256" key="7">
    <source>
        <dbReference type="ARBA" id="ARBA00023295"/>
    </source>
</evidence>
<feature type="signal peptide" evidence="10">
    <location>
        <begin position="1"/>
        <end position="24"/>
    </location>
</feature>
<evidence type="ECO:0000259" key="11">
    <source>
        <dbReference type="SMART" id="SM00768"/>
    </source>
</evidence>
<dbReference type="Pfam" id="PF07983">
    <property type="entry name" value="X8"/>
    <property type="match status" value="1"/>
</dbReference>
<evidence type="ECO:0000256" key="10">
    <source>
        <dbReference type="SAM" id="SignalP"/>
    </source>
</evidence>
<protein>
    <recommendedName>
        <fullName evidence="3">glucan endo-1,3-beta-D-glucosidase</fullName>
        <ecNumber evidence="3">3.2.1.39</ecNumber>
    </recommendedName>
</protein>
<name>A0AA38GJG4_TAXCH</name>
<dbReference type="SMART" id="SM00768">
    <property type="entry name" value="X8"/>
    <property type="match status" value="1"/>
</dbReference>
<evidence type="ECO:0000256" key="6">
    <source>
        <dbReference type="ARBA" id="ARBA00023157"/>
    </source>
</evidence>
<dbReference type="OMA" id="YQNQATW"/>
<dbReference type="Proteomes" id="UP000824469">
    <property type="component" value="Unassembled WGS sequence"/>
</dbReference>
<organism evidence="12 13">
    <name type="scientific">Taxus chinensis</name>
    <name type="common">Chinese yew</name>
    <name type="synonym">Taxus wallichiana var. chinensis</name>
    <dbReference type="NCBI Taxonomy" id="29808"/>
    <lineage>
        <taxon>Eukaryota</taxon>
        <taxon>Viridiplantae</taxon>
        <taxon>Streptophyta</taxon>
        <taxon>Embryophyta</taxon>
        <taxon>Tracheophyta</taxon>
        <taxon>Spermatophyta</taxon>
        <taxon>Pinopsida</taxon>
        <taxon>Pinidae</taxon>
        <taxon>Conifers II</taxon>
        <taxon>Cupressales</taxon>
        <taxon>Taxaceae</taxon>
        <taxon>Taxus</taxon>
    </lineage>
</organism>
<dbReference type="GO" id="GO:0005975">
    <property type="term" value="P:carbohydrate metabolic process"/>
    <property type="evidence" value="ECO:0007669"/>
    <property type="project" value="InterPro"/>
</dbReference>
<keyword evidence="6" id="KW-1015">Disulfide bond</keyword>
<dbReference type="InterPro" id="IPR017853">
    <property type="entry name" value="GH"/>
</dbReference>
<dbReference type="AlphaFoldDB" id="A0AA38GJG4"/>
<evidence type="ECO:0000256" key="8">
    <source>
        <dbReference type="RuleBase" id="RU004335"/>
    </source>
</evidence>
<evidence type="ECO:0000256" key="4">
    <source>
        <dbReference type="ARBA" id="ARBA00022729"/>
    </source>
</evidence>
<reference evidence="12 13" key="1">
    <citation type="journal article" date="2021" name="Nat. Plants">
        <title>The Taxus genome provides insights into paclitaxel biosynthesis.</title>
        <authorList>
            <person name="Xiong X."/>
            <person name="Gou J."/>
            <person name="Liao Q."/>
            <person name="Li Y."/>
            <person name="Zhou Q."/>
            <person name="Bi G."/>
            <person name="Li C."/>
            <person name="Du R."/>
            <person name="Wang X."/>
            <person name="Sun T."/>
            <person name="Guo L."/>
            <person name="Liang H."/>
            <person name="Lu P."/>
            <person name="Wu Y."/>
            <person name="Zhang Z."/>
            <person name="Ro D.K."/>
            <person name="Shang Y."/>
            <person name="Huang S."/>
            <person name="Yan J."/>
        </authorList>
    </citation>
    <scope>NUCLEOTIDE SEQUENCE [LARGE SCALE GENOMIC DNA]</scope>
    <source>
        <strain evidence="12">Ta-2019</strain>
    </source>
</reference>
<evidence type="ECO:0000256" key="5">
    <source>
        <dbReference type="ARBA" id="ARBA00022801"/>
    </source>
</evidence>
<comment type="caution">
    <text evidence="12">The sequence shown here is derived from an EMBL/GenBank/DDBJ whole genome shotgun (WGS) entry which is preliminary data.</text>
</comment>
<evidence type="ECO:0000256" key="9">
    <source>
        <dbReference type="RuleBase" id="RU004336"/>
    </source>
</evidence>
<dbReference type="InterPro" id="IPR000490">
    <property type="entry name" value="Glyco_hydro_17"/>
</dbReference>
<accession>A0AA38GJG4</accession>
<comment type="similarity">
    <text evidence="2 8">Belongs to the glycosyl hydrolase 17 family.</text>
</comment>
<sequence length="463" mass="49424">MGMAAVVEVFLVAASFGRLLTASAEDSGVISCPLNRRPYAVGINYGRVADNLPPPSVAVDLIQQLKAGYVKIYDADAEVISAFSDTGLPLVITVRNEDISNISSSPLIADQWIQTNVLRHYPSVLICTIMVGNEVLSSANAIAIAHLLVPAMTNIQSALVDHNLGDAIKVTTSLAMDVFGTTYPPSAGAFREEVVELVMQPMLDLIARTNSYVFLDVYPFFAWGANTDSDISLDYALLNNPAAITVDDQGLGYSNMLDSQVDAAVAAMEKLGHPDVALVISETGWPSKGDDGQRGATLGNAALYNQNLVRKALANPPAGTPRRPNTLIPVFIFSLFNENQKPGPSTERNWGLFYPDGTPIYPMVLSTEPSTSSPVSRISTAPSKEYWCVALASEEGKVQAALDYACAAGGDCSAIASPNQPCFFPDTLLSHASYAFNSYWQRTKAFGATCNFDGTATLTTSDP</sequence>
<feature type="chain" id="PRO_5041231117" description="glucan endo-1,3-beta-D-glucosidase" evidence="10">
    <location>
        <begin position="25"/>
        <end position="463"/>
    </location>
</feature>
<dbReference type="EC" id="3.2.1.39" evidence="3"/>
<dbReference type="InterPro" id="IPR012946">
    <property type="entry name" value="X8"/>
</dbReference>
<keyword evidence="7 9" id="KW-0326">Glycosidase</keyword>
<dbReference type="FunFam" id="3.20.20.80:FF:000005">
    <property type="entry name" value="Glucan endo-1,3-beta-glucosidase 14"/>
    <property type="match status" value="1"/>
</dbReference>
<dbReference type="GO" id="GO:0042973">
    <property type="term" value="F:glucan endo-1,3-beta-D-glucosidase activity"/>
    <property type="evidence" value="ECO:0007669"/>
    <property type="project" value="UniProtKB-EC"/>
</dbReference>
<dbReference type="PANTHER" id="PTHR32227">
    <property type="entry name" value="GLUCAN ENDO-1,3-BETA-GLUCOSIDASE BG1-RELATED-RELATED"/>
    <property type="match status" value="1"/>
</dbReference>
<gene>
    <name evidence="12" type="ORF">KI387_016809</name>
</gene>
<dbReference type="Gene3D" id="3.20.20.80">
    <property type="entry name" value="Glycosidases"/>
    <property type="match status" value="1"/>
</dbReference>
<dbReference type="PROSITE" id="PS00587">
    <property type="entry name" value="GLYCOSYL_HYDROL_F17"/>
    <property type="match status" value="1"/>
</dbReference>
<evidence type="ECO:0000256" key="1">
    <source>
        <dbReference type="ARBA" id="ARBA00000382"/>
    </source>
</evidence>
<keyword evidence="13" id="KW-1185">Reference proteome</keyword>
<dbReference type="Gene3D" id="1.20.58.1040">
    <property type="match status" value="1"/>
</dbReference>
<keyword evidence="5 9" id="KW-0378">Hydrolase</keyword>
<feature type="domain" description="X8" evidence="11">
    <location>
        <begin position="386"/>
        <end position="463"/>
    </location>
</feature>
<dbReference type="SUPFAM" id="SSF51445">
    <property type="entry name" value="(Trans)glycosidases"/>
    <property type="match status" value="1"/>
</dbReference>